<evidence type="ECO:0000313" key="2">
    <source>
        <dbReference type="EMBL" id="SKB85119.1"/>
    </source>
</evidence>
<dbReference type="InterPro" id="IPR029069">
    <property type="entry name" value="HotDog_dom_sf"/>
</dbReference>
<dbReference type="Pfam" id="PF13452">
    <property type="entry name" value="FAS1_DH_region"/>
    <property type="match status" value="1"/>
</dbReference>
<dbReference type="GO" id="GO:0019171">
    <property type="term" value="F:(3R)-hydroxyacyl-[acyl-carrier-protein] dehydratase activity"/>
    <property type="evidence" value="ECO:0007669"/>
    <property type="project" value="TreeGrafter"/>
</dbReference>
<sequence>MDPQRFVGRREVLHDLVDPARIARLAATLDHASPPWTPGIAPPLAHWLCFLPDAPQGAIGPDGHPRRSDSGLLPNVDLPRRMWAGSRIGFHSDIPIGASITRTSTLIAATPKTGRSGAMLFATVRHEIAIDGDDAPAIVEEQDIVYREAPPPGPSQARRAADPGEADPVVRTLIPDAVLLFRYSALTFNGHRIHYDRDYARDEEGYPGLVVQGPLLATLLIDHLLRQKPAGRIVRYGFRAQSPLFDGEPLTLGLKRDGNQTALRAIGPAGIVMTAEAEIAG</sequence>
<name>A0A1T5EMP6_9SPHN</name>
<dbReference type="AlphaFoldDB" id="A0A1T5EMP6"/>
<dbReference type="RefSeq" id="WP_079649183.1">
    <property type="nucleotide sequence ID" value="NZ_FUYM01000007.1"/>
</dbReference>
<feature type="domain" description="FAS1-like dehydratase" evidence="1">
    <location>
        <begin position="58"/>
        <end position="129"/>
    </location>
</feature>
<dbReference type="OrthoDB" id="7183822at2"/>
<protein>
    <submittedName>
        <fullName evidence="2">3-methylfumaryl-CoA hydratase</fullName>
    </submittedName>
</protein>
<dbReference type="SUPFAM" id="SSF54637">
    <property type="entry name" value="Thioesterase/thiol ester dehydrase-isomerase"/>
    <property type="match status" value="1"/>
</dbReference>
<dbReference type="PANTHER" id="PTHR28152:SF1">
    <property type="entry name" value="HYDROXYACYL-THIOESTER DEHYDRATASE TYPE 2, MITOCHONDRIAL"/>
    <property type="match status" value="1"/>
</dbReference>
<dbReference type="InterPro" id="IPR039569">
    <property type="entry name" value="FAS1-like_DH_region"/>
</dbReference>
<accession>A0A1T5EMP6</accession>
<dbReference type="EMBL" id="FUYM01000007">
    <property type="protein sequence ID" value="SKB85119.1"/>
    <property type="molecule type" value="Genomic_DNA"/>
</dbReference>
<evidence type="ECO:0000259" key="1">
    <source>
        <dbReference type="Pfam" id="PF13452"/>
    </source>
</evidence>
<organism evidence="2 3">
    <name type="scientific">Rhizorhabdus histidinilytica</name>
    <dbReference type="NCBI Taxonomy" id="439228"/>
    <lineage>
        <taxon>Bacteria</taxon>
        <taxon>Pseudomonadati</taxon>
        <taxon>Pseudomonadota</taxon>
        <taxon>Alphaproteobacteria</taxon>
        <taxon>Sphingomonadales</taxon>
        <taxon>Sphingomonadaceae</taxon>
        <taxon>Rhizorhabdus</taxon>
    </lineage>
</organism>
<keyword evidence="3" id="KW-1185">Reference proteome</keyword>
<dbReference type="Gene3D" id="3.10.129.10">
    <property type="entry name" value="Hotdog Thioesterase"/>
    <property type="match status" value="1"/>
</dbReference>
<evidence type="ECO:0000313" key="3">
    <source>
        <dbReference type="Proteomes" id="UP000189818"/>
    </source>
</evidence>
<proteinExistence type="predicted"/>
<dbReference type="Proteomes" id="UP000189818">
    <property type="component" value="Unassembled WGS sequence"/>
</dbReference>
<dbReference type="STRING" id="439228.SAMN06295920_10784"/>
<dbReference type="PANTHER" id="PTHR28152">
    <property type="entry name" value="HYDROXYACYL-THIOESTER DEHYDRATASE TYPE 2, MITOCHONDRIAL"/>
    <property type="match status" value="1"/>
</dbReference>
<reference evidence="3" key="1">
    <citation type="submission" date="2017-02" db="EMBL/GenBank/DDBJ databases">
        <authorList>
            <person name="Varghese N."/>
            <person name="Submissions S."/>
        </authorList>
    </citation>
    <scope>NUCLEOTIDE SEQUENCE [LARGE SCALE GENOMIC DNA]</scope>
    <source>
        <strain evidence="3">UM2</strain>
    </source>
</reference>
<dbReference type="InterPro" id="IPR052741">
    <property type="entry name" value="Mitochondrial_HTD2"/>
</dbReference>
<gene>
    <name evidence="2" type="ORF">SAMN06295920_10784</name>
</gene>